<keyword evidence="2" id="KW-1185">Reference proteome</keyword>
<evidence type="ECO:0000313" key="2">
    <source>
        <dbReference type="Proteomes" id="UP000830768"/>
    </source>
</evidence>
<protein>
    <submittedName>
        <fullName evidence="1">Uncharacterized protein</fullName>
    </submittedName>
</protein>
<accession>A0ACD3Z5M1</accession>
<organism evidence="1 2">
    <name type="scientific">Fusarium solani subsp. cucurbitae</name>
    <name type="common">Neocosmosporum cucurbitae</name>
    <dbReference type="NCBI Taxonomy" id="2747967"/>
    <lineage>
        <taxon>Eukaryota</taxon>
        <taxon>Fungi</taxon>
        <taxon>Dikarya</taxon>
        <taxon>Ascomycota</taxon>
        <taxon>Pezizomycotina</taxon>
        <taxon>Sordariomycetes</taxon>
        <taxon>Hypocreomycetidae</taxon>
        <taxon>Hypocreales</taxon>
        <taxon>Nectriaceae</taxon>
        <taxon>Fusarium</taxon>
        <taxon>Fusarium solani species complex</taxon>
    </lineage>
</organism>
<evidence type="ECO:0000313" key="1">
    <source>
        <dbReference type="EMBL" id="UPK96512.1"/>
    </source>
</evidence>
<name>A0ACD3Z5M1_FUSSC</name>
<sequence>MACQTPDHEYEPAYAFVYCNFRNPDTQDLVNIMGAFLGQLCTQMGYFPKELQSSFQTSTEQGWGQPPAIEMISEEIRMVSMKRRAYLFVDGIDEVEDPKTLAEILVSLADSSSWLNILVSSRNDVAIQRALSDVRRVSLEHHVPEIDQDIGRYVAKRLSGDQDLAWLSANVQSLVSSSLSSKSKGSRCRTIRVIKKSLQRLPQGLSATYARLLLRSCPADVALVKKIMTWLAFSYVPSTLPQLWEELAIEKGENVIDDESRLRSPQDILLLGNSLIAVSPDGRVALSHLSVRDYLVSTEIRSNPKTAVFAVDPGISHRELAQDCLTYLLLSDLSSGPSNTEQEYLSRLVDFPILQYATKYWFYHARNAVVDDELRDLTMNFFAPEARDSFMSWVQVLNVDSPFKWNV</sequence>
<proteinExistence type="predicted"/>
<reference evidence="1" key="1">
    <citation type="submission" date="2021-11" db="EMBL/GenBank/DDBJ databases">
        <title>Fusarium solani-melongenae Genome sequencing and assembly.</title>
        <authorList>
            <person name="Xie S."/>
            <person name="Huang L."/>
            <person name="Zhang X."/>
        </authorList>
    </citation>
    <scope>NUCLEOTIDE SEQUENCE</scope>
    <source>
        <strain evidence="1">CRI 24-3</strain>
    </source>
</reference>
<dbReference type="EMBL" id="CP090035">
    <property type="protein sequence ID" value="UPK96512.1"/>
    <property type="molecule type" value="Genomic_DNA"/>
</dbReference>
<gene>
    <name evidence="1" type="ORF">LCI18_007447</name>
</gene>
<dbReference type="Proteomes" id="UP000830768">
    <property type="component" value="Chromosome 6"/>
</dbReference>